<dbReference type="EMBL" id="LAZR01041378">
    <property type="protein sequence ID" value="KKL12135.1"/>
    <property type="molecule type" value="Genomic_DNA"/>
</dbReference>
<protein>
    <submittedName>
        <fullName evidence="1">Uncharacterized protein</fullName>
    </submittedName>
</protein>
<reference evidence="1" key="1">
    <citation type="journal article" date="2015" name="Nature">
        <title>Complex archaea that bridge the gap between prokaryotes and eukaryotes.</title>
        <authorList>
            <person name="Spang A."/>
            <person name="Saw J.H."/>
            <person name="Jorgensen S.L."/>
            <person name="Zaremba-Niedzwiedzka K."/>
            <person name="Martijn J."/>
            <person name="Lind A.E."/>
            <person name="van Eijk R."/>
            <person name="Schleper C."/>
            <person name="Guy L."/>
            <person name="Ettema T.J."/>
        </authorList>
    </citation>
    <scope>NUCLEOTIDE SEQUENCE</scope>
</reference>
<proteinExistence type="predicted"/>
<organism evidence="1">
    <name type="scientific">marine sediment metagenome</name>
    <dbReference type="NCBI Taxonomy" id="412755"/>
    <lineage>
        <taxon>unclassified sequences</taxon>
        <taxon>metagenomes</taxon>
        <taxon>ecological metagenomes</taxon>
    </lineage>
</organism>
<gene>
    <name evidence="1" type="ORF">LCGC14_2538790</name>
</gene>
<evidence type="ECO:0000313" key="1">
    <source>
        <dbReference type="EMBL" id="KKL12135.1"/>
    </source>
</evidence>
<comment type="caution">
    <text evidence="1">The sequence shown here is derived from an EMBL/GenBank/DDBJ whole genome shotgun (WGS) entry which is preliminary data.</text>
</comment>
<accession>A0A0F9ARQ6</accession>
<sequence>MNRKEQLELEEYEQQAIAEARQYINHPVTSCFQTVSYISRSKGKGRKRKYPQTITLYRYRLDHNGWHGID</sequence>
<name>A0A0F9ARQ6_9ZZZZ</name>
<feature type="non-terminal residue" evidence="1">
    <location>
        <position position="70"/>
    </location>
</feature>
<dbReference type="AlphaFoldDB" id="A0A0F9ARQ6"/>